<comment type="pathway">
    <text evidence="2 9">Cofactor biosynthesis; adenosylcobalamin biosynthesis.</text>
</comment>
<comment type="caution">
    <text evidence="10">The sequence shown here is derived from an EMBL/GenBank/DDBJ whole genome shotgun (WGS) entry which is preliminary data.</text>
</comment>
<evidence type="ECO:0000256" key="5">
    <source>
        <dbReference type="ARBA" id="ARBA00022573"/>
    </source>
</evidence>
<evidence type="ECO:0000256" key="9">
    <source>
        <dbReference type="HAMAP-Rule" id="MF_00024"/>
    </source>
</evidence>
<comment type="caution">
    <text evidence="9">Lacks conserved residue(s) required for the propagation of feature annotation.</text>
</comment>
<organism evidence="10 11">
    <name type="scientific">Novosphingobium pentaromativorans</name>
    <dbReference type="NCBI Taxonomy" id="205844"/>
    <lineage>
        <taxon>Bacteria</taxon>
        <taxon>Pseudomonadati</taxon>
        <taxon>Pseudomonadota</taxon>
        <taxon>Alphaproteobacteria</taxon>
        <taxon>Sphingomonadales</taxon>
        <taxon>Sphingomonadaceae</taxon>
        <taxon>Novosphingobium</taxon>
    </lineage>
</organism>
<keyword evidence="7 9" id="KW-1133">Transmembrane helix</keyword>
<accession>A0A2W5Q106</accession>
<dbReference type="EMBL" id="QFPX01000032">
    <property type="protein sequence ID" value="PZQ50917.1"/>
    <property type="molecule type" value="Genomic_DNA"/>
</dbReference>
<evidence type="ECO:0000256" key="1">
    <source>
        <dbReference type="ARBA" id="ARBA00004651"/>
    </source>
</evidence>
<protein>
    <recommendedName>
        <fullName evidence="9">Cobalamin biosynthesis protein CobD</fullName>
    </recommendedName>
</protein>
<dbReference type="Pfam" id="PF03186">
    <property type="entry name" value="CobD_Cbib"/>
    <property type="match status" value="1"/>
</dbReference>
<gene>
    <name evidence="9 10" type="primary">cobD</name>
    <name evidence="10" type="ORF">DI555_22075</name>
</gene>
<dbReference type="PANTHER" id="PTHR34308">
    <property type="entry name" value="COBALAMIN BIOSYNTHESIS PROTEIN CBIB"/>
    <property type="match status" value="1"/>
</dbReference>
<evidence type="ECO:0000256" key="4">
    <source>
        <dbReference type="ARBA" id="ARBA00022475"/>
    </source>
</evidence>
<dbReference type="GO" id="GO:0048472">
    <property type="term" value="F:threonine-phosphate decarboxylase activity"/>
    <property type="evidence" value="ECO:0007669"/>
    <property type="project" value="InterPro"/>
</dbReference>
<dbReference type="Proteomes" id="UP000249082">
    <property type="component" value="Unassembled WGS sequence"/>
</dbReference>
<feature type="transmembrane region" description="Helical" evidence="9">
    <location>
        <begin position="56"/>
        <end position="81"/>
    </location>
</feature>
<keyword evidence="6 9" id="KW-0812">Transmembrane</keyword>
<keyword evidence="8 9" id="KW-0472">Membrane</keyword>
<comment type="similarity">
    <text evidence="3 9">Belongs to the CobD/CbiB family.</text>
</comment>
<dbReference type="HAMAP" id="MF_00024">
    <property type="entry name" value="CobD_CbiB"/>
    <property type="match status" value="1"/>
</dbReference>
<reference evidence="10 11" key="1">
    <citation type="submission" date="2017-08" db="EMBL/GenBank/DDBJ databases">
        <title>Infants hospitalized years apart are colonized by the same room-sourced microbial strains.</title>
        <authorList>
            <person name="Brooks B."/>
            <person name="Olm M.R."/>
            <person name="Firek B.A."/>
            <person name="Baker R."/>
            <person name="Thomas B.C."/>
            <person name="Morowitz M.J."/>
            <person name="Banfield J.F."/>
        </authorList>
    </citation>
    <scope>NUCLEOTIDE SEQUENCE [LARGE SCALE GENOMIC DNA]</scope>
    <source>
        <strain evidence="10">S2_005_002_R2_33</strain>
    </source>
</reference>
<evidence type="ECO:0000256" key="2">
    <source>
        <dbReference type="ARBA" id="ARBA00004953"/>
    </source>
</evidence>
<dbReference type="GO" id="GO:0015420">
    <property type="term" value="F:ABC-type vitamin B12 transporter activity"/>
    <property type="evidence" value="ECO:0007669"/>
    <property type="project" value="UniProtKB-UniRule"/>
</dbReference>
<evidence type="ECO:0000256" key="7">
    <source>
        <dbReference type="ARBA" id="ARBA00022989"/>
    </source>
</evidence>
<comment type="function">
    <text evidence="9">Converts cobyric acid to cobinamide by the addition of aminopropanol on the F carboxylic group.</text>
</comment>
<dbReference type="InterPro" id="IPR004485">
    <property type="entry name" value="Cobalamin_biosynth_CobD/CbiB"/>
</dbReference>
<dbReference type="GO" id="GO:0005886">
    <property type="term" value="C:plasma membrane"/>
    <property type="evidence" value="ECO:0007669"/>
    <property type="project" value="UniProtKB-SubCell"/>
</dbReference>
<evidence type="ECO:0000256" key="8">
    <source>
        <dbReference type="ARBA" id="ARBA00023136"/>
    </source>
</evidence>
<keyword evidence="5 9" id="KW-0169">Cobalamin biosynthesis</keyword>
<evidence type="ECO:0000313" key="10">
    <source>
        <dbReference type="EMBL" id="PZQ50917.1"/>
    </source>
</evidence>
<dbReference type="UniPathway" id="UPA00148"/>
<name>A0A2W5Q106_9SPHN</name>
<feature type="transmembrane region" description="Helical" evidence="9">
    <location>
        <begin position="87"/>
        <end position="105"/>
    </location>
</feature>
<evidence type="ECO:0000256" key="3">
    <source>
        <dbReference type="ARBA" id="ARBA00006263"/>
    </source>
</evidence>
<dbReference type="NCBIfam" id="TIGR00380">
    <property type="entry name" value="cobal_cbiB"/>
    <property type="match status" value="1"/>
</dbReference>
<evidence type="ECO:0000256" key="6">
    <source>
        <dbReference type="ARBA" id="ARBA00022692"/>
    </source>
</evidence>
<dbReference type="GO" id="GO:0009236">
    <property type="term" value="P:cobalamin biosynthetic process"/>
    <property type="evidence" value="ECO:0007669"/>
    <property type="project" value="UniProtKB-UniRule"/>
</dbReference>
<comment type="subcellular location">
    <subcellularLocation>
        <location evidence="1 9">Cell membrane</location>
        <topology evidence="1 9">Multi-pass membrane protein</topology>
    </subcellularLocation>
</comment>
<dbReference type="PANTHER" id="PTHR34308:SF1">
    <property type="entry name" value="COBALAMIN BIOSYNTHESIS PROTEIN CBIB"/>
    <property type="match status" value="1"/>
</dbReference>
<sequence>MIEPVAFAAMALEGAFGWPGRLYRAIGHPVGLFAKVISGCERKLNRADWSDMARRLAGLAAMLGLIAAVLVVMALAVWLVRGSAGDWAWLLLAALAWPALAARSLDDHVRPVLAALEAGDLTEARHAVGMIVGRDTAALDAPGVARAAIESLAESFCDGVAAPVFWLLVGGVPGIWAYKAINTADSLIGHPEEPLRAYGWAAARIDDLANFAPARLAGMLLCMVGGTGAREGWRIMLRDHGRHASPNAGWPEAAMAGVLGVRLAGPILYDGVLAPKPWIGEEGAVAGAADLRRALAVYRRACVFLALIVLGVAWLV</sequence>
<evidence type="ECO:0000313" key="11">
    <source>
        <dbReference type="Proteomes" id="UP000249082"/>
    </source>
</evidence>
<feature type="transmembrane region" description="Helical" evidence="9">
    <location>
        <begin position="297"/>
        <end position="315"/>
    </location>
</feature>
<keyword evidence="4 9" id="KW-1003">Cell membrane</keyword>
<proteinExistence type="inferred from homology"/>
<dbReference type="AlphaFoldDB" id="A0A2W5Q106"/>